<evidence type="ECO:0000313" key="18">
    <source>
        <dbReference type="EnsemblMetazoa" id="CLYHEMP008586.1"/>
    </source>
</evidence>
<evidence type="ECO:0000313" key="19">
    <source>
        <dbReference type="Proteomes" id="UP000594262"/>
    </source>
</evidence>
<dbReference type="RefSeq" id="XP_066917623.1">
    <property type="nucleotide sequence ID" value="XM_067061522.1"/>
</dbReference>
<dbReference type="SMART" id="SM00079">
    <property type="entry name" value="PBPe"/>
    <property type="match status" value="1"/>
</dbReference>
<evidence type="ECO:0000256" key="9">
    <source>
        <dbReference type="ARBA" id="ARBA00023170"/>
    </source>
</evidence>
<dbReference type="OrthoDB" id="5990463at2759"/>
<feature type="region of interest" description="Disordered" evidence="13">
    <location>
        <begin position="830"/>
        <end position="851"/>
    </location>
</feature>
<keyword evidence="15" id="KW-0732">Signal</keyword>
<dbReference type="Pfam" id="PF10613">
    <property type="entry name" value="Lig_chan-Glu_bd"/>
    <property type="match status" value="1"/>
</dbReference>
<feature type="compositionally biased region" description="Low complexity" evidence="13">
    <location>
        <begin position="983"/>
        <end position="996"/>
    </location>
</feature>
<evidence type="ECO:0000256" key="6">
    <source>
        <dbReference type="ARBA" id="ARBA00022989"/>
    </source>
</evidence>
<keyword evidence="19" id="KW-1185">Reference proteome</keyword>
<feature type="region of interest" description="Disordered" evidence="13">
    <location>
        <begin position="946"/>
        <end position="996"/>
    </location>
</feature>
<dbReference type="EnsemblMetazoa" id="CLYHEMT008586.1">
    <property type="protein sequence ID" value="CLYHEMP008586.1"/>
    <property type="gene ID" value="CLYHEMG008586"/>
</dbReference>
<dbReference type="GO" id="GO:0046872">
    <property type="term" value="F:metal ion binding"/>
    <property type="evidence" value="ECO:0007669"/>
    <property type="project" value="UniProtKB-KW"/>
</dbReference>
<feature type="transmembrane region" description="Helical" evidence="14">
    <location>
        <begin position="504"/>
        <end position="522"/>
    </location>
</feature>
<evidence type="ECO:0000256" key="7">
    <source>
        <dbReference type="ARBA" id="ARBA00023065"/>
    </source>
</evidence>
<protein>
    <submittedName>
        <fullName evidence="18">Uncharacterized protein</fullName>
    </submittedName>
</protein>
<feature type="domain" description="Ionotropic glutamate receptor L-glutamate and glycine-binding" evidence="17">
    <location>
        <begin position="391"/>
        <end position="447"/>
    </location>
</feature>
<keyword evidence="4" id="KW-0479">Metal-binding</keyword>
<feature type="domain" description="Ionotropic glutamate receptor C-terminal" evidence="16">
    <location>
        <begin position="376"/>
        <end position="738"/>
    </location>
</feature>
<dbReference type="GeneID" id="136804985"/>
<keyword evidence="6 14" id="KW-1133">Transmembrane helix</keyword>
<dbReference type="SMART" id="SM00918">
    <property type="entry name" value="Lig_chan-Glu_bd"/>
    <property type="match status" value="1"/>
</dbReference>
<reference evidence="18" key="1">
    <citation type="submission" date="2021-01" db="UniProtKB">
        <authorList>
            <consortium name="EnsemblMetazoa"/>
        </authorList>
    </citation>
    <scope>IDENTIFICATION</scope>
</reference>
<sequence>MEMRFHFHVLMQTILLLLQSFQNSMMVQTSRALFYLPQHMDMLTVRNHGNSSMMVNVGESLNAMLNASMTENVEDFGLSFLNKKNANIVSELKKFEGKMMYRFDKNLCKFRDSNKPESCYPQYREALEGIYHYFRFSKSIIIHTMSPCDAQILQTLNKTFESRSSSTIQEAVVNLDSLTQDISKLVYQIKVSGVDLVISLLEPSLTEMVLEAASRYELLDYSLIWITLSLHQHIAHVQTKQLPWQWIDFRLEEANMETESIKQSVEETERTLQNTTFENTSDILEMEFPRCDESKQKISIYARNSSTDDVITWGLISEWTSQRGIHVYPDANLLVRMIRIKTSLTTLRIATVLDDPFASYAPHLYNPNKGGSCDQGLICRTAAKGYPSDHPDKWENKCCVGMAIDLIELISEELYFTPDLYIVEDGFYGGKDKNTSEWNGLVRDVQLHKADIAIAALTATADRLKIVDFCEPFLLTDLGIMISTIHDQLDFINWEFLAPLSTRLRVWILVTFIIGVYLIYILENQHLVLQRIIDKGVFPRYQWREGFSYFSGLTFQRDLGGKNPQRAGARVTAVAFAFGMVIIMTTYTAVLTASKVSQSTSNPFHGFDDERVRNPSSDFKFGTVSHTSMESFFKNSRDDIHQRMFRFMLNYNVNQSLEGIDMVRKGKLNAFIHETPFLTYHASKQSDCSLKIFGNLNQGGYAFSVPKNSVWKHLLSQAVLKLKEQETIEDLYKKWFPFSCANNGTSSEYEPVQINYFGGLFFILLLVLILSLFLLGGEHFCYRHHRRVINPIQDKVQVWRETKATERRNAIINPDDISRLQQLHQNGMLGQKDPVESAESSSEGDISEGEEELIRMRLGRRNVTRPSVASSVQRTSLDSLGQYFATDAAQRRRGSRLDLTSIKKSSNFDMGLSTTLELSEISNISEANNEDCESLRSSSASSLCSNATLPNINPKESSRDINNQSDVEEKEDITTKQNTEQIPSPETENSSLELSNSETKLIPNGVPIIVLPNNKEQNVITKPKHQTNGHVTIEIVHDENILQDSGTVIANGHTHQLNSTDDDKVPQQCNGFANGSVHEDSFDEKTNINEYSKSNEMKHSSDKRSFGKKKISNGIIKKRDFSIVDISESVLPYNNFFENNNVVGGITTSSEIDLKKEKQINHRKARRRTLPIIQTSSFV</sequence>
<keyword evidence="12" id="KW-0407">Ion channel</keyword>
<evidence type="ECO:0000256" key="1">
    <source>
        <dbReference type="ARBA" id="ARBA00004141"/>
    </source>
</evidence>
<dbReference type="PANTHER" id="PTHR18966">
    <property type="entry name" value="IONOTROPIC GLUTAMATE RECEPTOR"/>
    <property type="match status" value="1"/>
</dbReference>
<dbReference type="InterPro" id="IPR015683">
    <property type="entry name" value="Ionotropic_Glu_rcpt"/>
</dbReference>
<feature type="compositionally biased region" description="Polar residues" evidence="13">
    <location>
        <begin position="946"/>
        <end position="965"/>
    </location>
</feature>
<feature type="chain" id="PRO_5029461108" evidence="15">
    <location>
        <begin position="27"/>
        <end position="1179"/>
    </location>
</feature>
<proteinExistence type="predicted"/>
<dbReference type="InterPro" id="IPR019594">
    <property type="entry name" value="Glu/Gly-bd"/>
</dbReference>
<dbReference type="GO" id="GO:0016020">
    <property type="term" value="C:membrane"/>
    <property type="evidence" value="ECO:0007669"/>
    <property type="project" value="UniProtKB-SubCell"/>
</dbReference>
<keyword evidence="5" id="KW-0862">Zinc</keyword>
<evidence type="ECO:0000256" key="11">
    <source>
        <dbReference type="ARBA" id="ARBA00023286"/>
    </source>
</evidence>
<evidence type="ECO:0000256" key="14">
    <source>
        <dbReference type="SAM" id="Phobius"/>
    </source>
</evidence>
<dbReference type="SUPFAM" id="SSF53850">
    <property type="entry name" value="Periplasmic binding protein-like II"/>
    <property type="match status" value="1"/>
</dbReference>
<keyword evidence="10" id="KW-0325">Glycoprotein</keyword>
<dbReference type="GO" id="GO:0015276">
    <property type="term" value="F:ligand-gated monoatomic ion channel activity"/>
    <property type="evidence" value="ECO:0007669"/>
    <property type="project" value="InterPro"/>
</dbReference>
<keyword evidence="11" id="KW-1071">Ligand-gated ion channel</keyword>
<evidence type="ECO:0000256" key="10">
    <source>
        <dbReference type="ARBA" id="ARBA00023180"/>
    </source>
</evidence>
<dbReference type="Gene3D" id="3.40.190.10">
    <property type="entry name" value="Periplasmic binding protein-like II"/>
    <property type="match status" value="2"/>
</dbReference>
<feature type="signal peptide" evidence="15">
    <location>
        <begin position="1"/>
        <end position="26"/>
    </location>
</feature>
<dbReference type="Pfam" id="PF00060">
    <property type="entry name" value="Lig_chan"/>
    <property type="match status" value="1"/>
</dbReference>
<feature type="transmembrane region" description="Helical" evidence="14">
    <location>
        <begin position="756"/>
        <end position="777"/>
    </location>
</feature>
<evidence type="ECO:0000256" key="8">
    <source>
        <dbReference type="ARBA" id="ARBA00023136"/>
    </source>
</evidence>
<name>A0A7M5WS35_9CNID</name>
<evidence type="ECO:0000259" key="16">
    <source>
        <dbReference type="SMART" id="SM00079"/>
    </source>
</evidence>
<keyword evidence="8 14" id="KW-0472">Membrane</keyword>
<evidence type="ECO:0000256" key="13">
    <source>
        <dbReference type="SAM" id="MobiDB-lite"/>
    </source>
</evidence>
<accession>A0A7M5WS35</accession>
<evidence type="ECO:0000256" key="2">
    <source>
        <dbReference type="ARBA" id="ARBA00022448"/>
    </source>
</evidence>
<evidence type="ECO:0000256" key="15">
    <source>
        <dbReference type="SAM" id="SignalP"/>
    </source>
</evidence>
<dbReference type="Gene3D" id="3.40.50.2300">
    <property type="match status" value="1"/>
</dbReference>
<evidence type="ECO:0000256" key="5">
    <source>
        <dbReference type="ARBA" id="ARBA00022833"/>
    </source>
</evidence>
<dbReference type="AlphaFoldDB" id="A0A7M5WS35"/>
<dbReference type="Proteomes" id="UP000594262">
    <property type="component" value="Unplaced"/>
</dbReference>
<evidence type="ECO:0000256" key="12">
    <source>
        <dbReference type="ARBA" id="ARBA00023303"/>
    </source>
</evidence>
<keyword evidence="7" id="KW-0406">Ion transport</keyword>
<organism evidence="18 19">
    <name type="scientific">Clytia hemisphaerica</name>
    <dbReference type="NCBI Taxonomy" id="252671"/>
    <lineage>
        <taxon>Eukaryota</taxon>
        <taxon>Metazoa</taxon>
        <taxon>Cnidaria</taxon>
        <taxon>Hydrozoa</taxon>
        <taxon>Hydroidolina</taxon>
        <taxon>Leptothecata</taxon>
        <taxon>Obeliida</taxon>
        <taxon>Clytiidae</taxon>
        <taxon>Clytia</taxon>
    </lineage>
</organism>
<dbReference type="InterPro" id="IPR001320">
    <property type="entry name" value="Iontro_rcpt_C"/>
</dbReference>
<evidence type="ECO:0000256" key="4">
    <source>
        <dbReference type="ARBA" id="ARBA00022723"/>
    </source>
</evidence>
<keyword evidence="9" id="KW-0675">Receptor</keyword>
<keyword evidence="2" id="KW-0813">Transport</keyword>
<keyword evidence="3 14" id="KW-0812">Transmembrane</keyword>
<evidence type="ECO:0000259" key="17">
    <source>
        <dbReference type="SMART" id="SM00918"/>
    </source>
</evidence>
<comment type="subcellular location">
    <subcellularLocation>
        <location evidence="1">Membrane</location>
        <topology evidence="1">Multi-pass membrane protein</topology>
    </subcellularLocation>
</comment>
<evidence type="ECO:0000256" key="3">
    <source>
        <dbReference type="ARBA" id="ARBA00022692"/>
    </source>
</evidence>
<dbReference type="FunFam" id="3.40.190.10:FF:000009">
    <property type="entry name" value="Putative glutamate receptor ionotropic NMDA 2B"/>
    <property type="match status" value="1"/>
</dbReference>
<feature type="transmembrane region" description="Helical" evidence="14">
    <location>
        <begin position="567"/>
        <end position="590"/>
    </location>
</feature>